<gene>
    <name evidence="9" type="primary">lacZ_1</name>
    <name evidence="9" type="ORF">SH1V18_00880</name>
</gene>
<evidence type="ECO:0000313" key="10">
    <source>
        <dbReference type="Proteomes" id="UP001144256"/>
    </source>
</evidence>
<feature type="domain" description="Glycoside hydrolase family 2 catalytic" evidence="6">
    <location>
        <begin position="275"/>
        <end position="537"/>
    </location>
</feature>
<dbReference type="PANTHER" id="PTHR42732">
    <property type="entry name" value="BETA-GALACTOSIDASE"/>
    <property type="match status" value="1"/>
</dbReference>
<dbReference type="InterPro" id="IPR006101">
    <property type="entry name" value="Glyco_hydro_2"/>
</dbReference>
<accession>A0A9W5Y8D1</accession>
<comment type="similarity">
    <text evidence="1 4">Belongs to the glycosyl hydrolase 2 family.</text>
</comment>
<dbReference type="Pfam" id="PF02837">
    <property type="entry name" value="Glyco_hydro_2_N"/>
    <property type="match status" value="1"/>
</dbReference>
<dbReference type="GO" id="GO:0004553">
    <property type="term" value="F:hydrolase activity, hydrolyzing O-glycosyl compounds"/>
    <property type="evidence" value="ECO:0007669"/>
    <property type="project" value="InterPro"/>
</dbReference>
<evidence type="ECO:0000256" key="1">
    <source>
        <dbReference type="ARBA" id="ARBA00007401"/>
    </source>
</evidence>
<dbReference type="Pfam" id="PF02836">
    <property type="entry name" value="Glyco_hydro_2_C"/>
    <property type="match status" value="1"/>
</dbReference>
<dbReference type="InterPro" id="IPR006103">
    <property type="entry name" value="Glyco_hydro_2_cat"/>
</dbReference>
<dbReference type="Pfam" id="PF00703">
    <property type="entry name" value="Glyco_hydro_2"/>
    <property type="match status" value="1"/>
</dbReference>
<dbReference type="InterPro" id="IPR023230">
    <property type="entry name" value="Glyco_hydro_2_CS"/>
</dbReference>
<dbReference type="InterPro" id="IPR036156">
    <property type="entry name" value="Beta-gal/glucu_dom_sf"/>
</dbReference>
<keyword evidence="10" id="KW-1185">Reference proteome</keyword>
<dbReference type="Pfam" id="PF18565">
    <property type="entry name" value="Glyco_hydro2_C5"/>
    <property type="match status" value="1"/>
</dbReference>
<evidence type="ECO:0000259" key="6">
    <source>
        <dbReference type="Pfam" id="PF02836"/>
    </source>
</evidence>
<dbReference type="RefSeq" id="WP_281811067.1">
    <property type="nucleotide sequence ID" value="NZ_BRLB01000001.1"/>
</dbReference>
<dbReference type="PROSITE" id="PS00719">
    <property type="entry name" value="GLYCOSYL_HYDROL_F2_1"/>
    <property type="match status" value="1"/>
</dbReference>
<organism evidence="9 10">
    <name type="scientific">Vallitalea longa</name>
    <dbReference type="NCBI Taxonomy" id="2936439"/>
    <lineage>
        <taxon>Bacteria</taxon>
        <taxon>Bacillati</taxon>
        <taxon>Bacillota</taxon>
        <taxon>Clostridia</taxon>
        <taxon>Lachnospirales</taxon>
        <taxon>Vallitaleaceae</taxon>
        <taxon>Vallitalea</taxon>
    </lineage>
</organism>
<feature type="domain" description="Glycoside hydrolase family 2" evidence="8">
    <location>
        <begin position="647"/>
        <end position="733"/>
    </location>
</feature>
<dbReference type="Gene3D" id="3.20.20.80">
    <property type="entry name" value="Glycosidases"/>
    <property type="match status" value="1"/>
</dbReference>
<dbReference type="EMBL" id="BRLB01000001">
    <property type="protein sequence ID" value="GKX27608.1"/>
    <property type="molecule type" value="Genomic_DNA"/>
</dbReference>
<keyword evidence="2 4" id="KW-0378">Hydrolase</keyword>
<dbReference type="PRINTS" id="PR00132">
    <property type="entry name" value="GLHYDRLASE2"/>
</dbReference>
<dbReference type="AlphaFoldDB" id="A0A9W5Y8D1"/>
<reference evidence="9" key="1">
    <citation type="submission" date="2022-06" db="EMBL/GenBank/DDBJ databases">
        <title>Vallitalea longa sp. nov., an anaerobic bacterium isolated from marine sediment.</title>
        <authorList>
            <person name="Hirano S."/>
            <person name="Terahara T."/>
            <person name="Mori K."/>
            <person name="Hamada M."/>
            <person name="Matsumoto R."/>
            <person name="Kobayashi T."/>
        </authorList>
    </citation>
    <scope>NUCLEOTIDE SEQUENCE</scope>
    <source>
        <strain evidence="9">SH18-1</strain>
    </source>
</reference>
<evidence type="ECO:0000259" key="7">
    <source>
        <dbReference type="Pfam" id="PF02837"/>
    </source>
</evidence>
<dbReference type="InterPro" id="IPR013783">
    <property type="entry name" value="Ig-like_fold"/>
</dbReference>
<name>A0A9W5Y8D1_9FIRM</name>
<dbReference type="PANTHER" id="PTHR42732:SF1">
    <property type="entry name" value="BETA-MANNOSIDASE"/>
    <property type="match status" value="1"/>
</dbReference>
<dbReference type="InterPro" id="IPR051913">
    <property type="entry name" value="GH2_Domain-Containing"/>
</dbReference>
<evidence type="ECO:0000256" key="2">
    <source>
        <dbReference type="ARBA" id="ARBA00022801"/>
    </source>
</evidence>
<dbReference type="InterPro" id="IPR017853">
    <property type="entry name" value="GH"/>
</dbReference>
<evidence type="ECO:0000256" key="3">
    <source>
        <dbReference type="ARBA" id="ARBA00023295"/>
    </source>
</evidence>
<comment type="caution">
    <text evidence="9">The sequence shown here is derived from an EMBL/GenBank/DDBJ whole genome shotgun (WGS) entry which is preliminary data.</text>
</comment>
<dbReference type="Gene3D" id="2.60.120.260">
    <property type="entry name" value="Galactose-binding domain-like"/>
    <property type="match status" value="1"/>
</dbReference>
<dbReference type="SUPFAM" id="SSF49303">
    <property type="entry name" value="beta-Galactosidase/glucuronidase domain"/>
    <property type="match status" value="1"/>
</dbReference>
<protein>
    <submittedName>
        <fullName evidence="9">Beta-galactosidase</fullName>
    </submittedName>
</protein>
<dbReference type="InterPro" id="IPR006104">
    <property type="entry name" value="Glyco_hydro_2_N"/>
</dbReference>
<dbReference type="InterPro" id="IPR008979">
    <property type="entry name" value="Galactose-bd-like_sf"/>
</dbReference>
<evidence type="ECO:0000259" key="5">
    <source>
        <dbReference type="Pfam" id="PF00703"/>
    </source>
</evidence>
<dbReference type="Gene3D" id="2.60.40.10">
    <property type="entry name" value="Immunoglobulins"/>
    <property type="match status" value="2"/>
</dbReference>
<evidence type="ECO:0000313" key="9">
    <source>
        <dbReference type="EMBL" id="GKX27608.1"/>
    </source>
</evidence>
<sequence>MREIIRFNSDWLYTENFQEEYINKTYDDSKFNNVMLPHANKTIPYNYFDEHDYQFVSCYRKHFCVEDKYKGKMIFVDFEGVMTYAKCYINGRYVGEHKGGYTPFSIDVTDYIVFNEENVLTVMVDSTEREDIPPFGKYIDYLCYGGIYREVSLRIVENVYIKHAFVRTKDILCDEKKLEADVYISSNMKQEQNLTIQLNLIDSNGNLCKSKIQEKTIKEGKEKVLIDLSELSDINLWDIDDPNLYEVEIILISENITIDRYVNTIGFRSAGFTETGFYLNGKHINLVGLNRHQSFPYVGYAMPKRAQEKDADILKDLGLNIVRTSHYPQSRHFLNRCDEIGLLVLEETPGWQHIGDKAWQEIACNNVEEMITRDYNHPSIILWGVRINESPDNHDFYVKTNEIAHRLDNVRQTGGIRCINDSELLEDVYTMNDFDISQRRQQSITGLDHLVPYLVTEKIGHMYPTKRFDKEERLIEHANRHLCAHNETYLDSTISGLICWCAFDYNTHHNFGSGDRICYHGVMDMFRIPKMAAGVYRSQKDPEKEPVLEPATIWTNGERDGSSICSLTIYTNCDRVDMYMGDKMTESFYPDRDTYRGLPHPPVIIKTNFSKWGSAWDDVRFVGFINDQKVIENNLCKNPIATQLIGEADDTILNSGDWDTTRIVYKCVDQKGNLLPFINELIEFDVEGEGEVIGPDKVGLIGGCIGVWIRTTGKKGNIVVKAKCSRFEANTIKITVQ</sequence>
<dbReference type="InterPro" id="IPR006102">
    <property type="entry name" value="Ig-like_GH2"/>
</dbReference>
<dbReference type="SUPFAM" id="SSF51445">
    <property type="entry name" value="(Trans)glycosidases"/>
    <property type="match status" value="1"/>
</dbReference>
<keyword evidence="3 4" id="KW-0326">Glycosidase</keyword>
<dbReference type="GO" id="GO:0005975">
    <property type="term" value="P:carbohydrate metabolic process"/>
    <property type="evidence" value="ECO:0007669"/>
    <property type="project" value="InterPro"/>
</dbReference>
<dbReference type="Proteomes" id="UP001144256">
    <property type="component" value="Unassembled WGS sequence"/>
</dbReference>
<feature type="domain" description="Glycosyl hydrolases family 2 sugar binding" evidence="7">
    <location>
        <begin position="24"/>
        <end position="153"/>
    </location>
</feature>
<proteinExistence type="inferred from homology"/>
<feature type="domain" description="Glycoside hydrolase family 2 immunoglobulin-like beta-sandwich" evidence="5">
    <location>
        <begin position="159"/>
        <end position="268"/>
    </location>
</feature>
<dbReference type="InterPro" id="IPR040605">
    <property type="entry name" value="Glyco_hydro2_dom5"/>
</dbReference>
<evidence type="ECO:0000256" key="4">
    <source>
        <dbReference type="RuleBase" id="RU361154"/>
    </source>
</evidence>
<dbReference type="SUPFAM" id="SSF49785">
    <property type="entry name" value="Galactose-binding domain-like"/>
    <property type="match status" value="1"/>
</dbReference>
<evidence type="ECO:0000259" key="8">
    <source>
        <dbReference type="Pfam" id="PF18565"/>
    </source>
</evidence>